<reference evidence="2" key="1">
    <citation type="submission" date="2019-08" db="EMBL/GenBank/DDBJ databases">
        <authorList>
            <person name="Kucharzyk K."/>
            <person name="Murdoch R.W."/>
            <person name="Higgins S."/>
            <person name="Loffler F."/>
        </authorList>
    </citation>
    <scope>NUCLEOTIDE SEQUENCE</scope>
</reference>
<accession>A0A645BB28</accession>
<feature type="transmembrane region" description="Helical" evidence="1">
    <location>
        <begin position="95"/>
        <end position="115"/>
    </location>
</feature>
<feature type="transmembrane region" description="Helical" evidence="1">
    <location>
        <begin position="57"/>
        <end position="74"/>
    </location>
</feature>
<evidence type="ECO:0000256" key="1">
    <source>
        <dbReference type="SAM" id="Phobius"/>
    </source>
</evidence>
<gene>
    <name evidence="2" type="ORF">SDC9_109473</name>
</gene>
<organism evidence="2">
    <name type="scientific">bioreactor metagenome</name>
    <dbReference type="NCBI Taxonomy" id="1076179"/>
    <lineage>
        <taxon>unclassified sequences</taxon>
        <taxon>metagenomes</taxon>
        <taxon>ecological metagenomes</taxon>
    </lineage>
</organism>
<proteinExistence type="predicted"/>
<sequence>MKSSISNFFEDFLYCIKISLKVSLIPILTGLIITVLYCLLSKNPITLEVILKGIRSTGIIMACFGLFICALAFLRPDTLGPLNYQKQWRMYFVKFNLVGAIMCICTLILFYFLMYDVLLWNIYSH</sequence>
<comment type="caution">
    <text evidence="2">The sequence shown here is derived from an EMBL/GenBank/DDBJ whole genome shotgun (WGS) entry which is preliminary data.</text>
</comment>
<dbReference type="EMBL" id="VSSQ01018950">
    <property type="protein sequence ID" value="MPM62597.1"/>
    <property type="molecule type" value="Genomic_DNA"/>
</dbReference>
<evidence type="ECO:0000313" key="2">
    <source>
        <dbReference type="EMBL" id="MPM62597.1"/>
    </source>
</evidence>
<keyword evidence="1" id="KW-0812">Transmembrane</keyword>
<keyword evidence="1" id="KW-1133">Transmembrane helix</keyword>
<keyword evidence="1" id="KW-0472">Membrane</keyword>
<dbReference type="AlphaFoldDB" id="A0A645BB28"/>
<protein>
    <submittedName>
        <fullName evidence="2">Uncharacterized protein</fullName>
    </submittedName>
</protein>
<name>A0A645BB28_9ZZZZ</name>
<feature type="transmembrane region" description="Helical" evidence="1">
    <location>
        <begin position="12"/>
        <end position="37"/>
    </location>
</feature>